<proteinExistence type="predicted"/>
<accession>A0A9N9DB85</accession>
<dbReference type="EMBL" id="CAJVPL010003262">
    <property type="protein sequence ID" value="CAG8629351.1"/>
    <property type="molecule type" value="Genomic_DNA"/>
</dbReference>
<comment type="caution">
    <text evidence="2">The sequence shown here is derived from an EMBL/GenBank/DDBJ whole genome shotgun (WGS) entry which is preliminary data.</text>
</comment>
<evidence type="ECO:0000313" key="2">
    <source>
        <dbReference type="EMBL" id="CAG8629351.1"/>
    </source>
</evidence>
<dbReference type="OrthoDB" id="2421943at2759"/>
<dbReference type="AlphaFoldDB" id="A0A9N9DB85"/>
<reference evidence="2" key="1">
    <citation type="submission" date="2021-06" db="EMBL/GenBank/DDBJ databases">
        <authorList>
            <person name="Kallberg Y."/>
            <person name="Tangrot J."/>
            <person name="Rosling A."/>
        </authorList>
    </citation>
    <scope>NUCLEOTIDE SEQUENCE</scope>
    <source>
        <strain evidence="2">MT106</strain>
    </source>
</reference>
<sequence>MTFAKQEYLLVTLVMICWFGRSLTSSKQEHLWKTPAVSRFWKEVTKKEQSIRLIRASQHIRKNGKLTKYAYEQEVLTEGIKLPTTHKRVNEIEGNISTRKKRKSSSEFLPSSDENTKELDEDDEEIKFDLASISMGLQREPTYKWEVGYINNRYYQKEVIKEVERGALSWCLLVMSVSYVYKTRMEENNKHQSLHFKRTITFA</sequence>
<organism evidence="2 3">
    <name type="scientific">Ambispora gerdemannii</name>
    <dbReference type="NCBI Taxonomy" id="144530"/>
    <lineage>
        <taxon>Eukaryota</taxon>
        <taxon>Fungi</taxon>
        <taxon>Fungi incertae sedis</taxon>
        <taxon>Mucoromycota</taxon>
        <taxon>Glomeromycotina</taxon>
        <taxon>Glomeromycetes</taxon>
        <taxon>Archaeosporales</taxon>
        <taxon>Ambisporaceae</taxon>
        <taxon>Ambispora</taxon>
    </lineage>
</organism>
<dbReference type="Proteomes" id="UP000789831">
    <property type="component" value="Unassembled WGS sequence"/>
</dbReference>
<evidence type="ECO:0000313" key="3">
    <source>
        <dbReference type="Proteomes" id="UP000789831"/>
    </source>
</evidence>
<feature type="signal peptide" evidence="1">
    <location>
        <begin position="1"/>
        <end position="22"/>
    </location>
</feature>
<keyword evidence="1" id="KW-0732">Signal</keyword>
<protein>
    <submittedName>
        <fullName evidence="2">10000_t:CDS:1</fullName>
    </submittedName>
</protein>
<keyword evidence="3" id="KW-1185">Reference proteome</keyword>
<feature type="chain" id="PRO_5040495851" evidence="1">
    <location>
        <begin position="23"/>
        <end position="203"/>
    </location>
</feature>
<gene>
    <name evidence="2" type="ORF">AGERDE_LOCUS10450</name>
</gene>
<evidence type="ECO:0000256" key="1">
    <source>
        <dbReference type="SAM" id="SignalP"/>
    </source>
</evidence>
<name>A0A9N9DB85_9GLOM</name>